<gene>
    <name evidence="1" type="ORF">FM037_15760</name>
</gene>
<keyword evidence="2" id="KW-1185">Reference proteome</keyword>
<dbReference type="Pfam" id="PF04214">
    <property type="entry name" value="DUF411"/>
    <property type="match status" value="1"/>
</dbReference>
<accession>A0ABX5X5S1</accession>
<dbReference type="EMBL" id="CP041614">
    <property type="protein sequence ID" value="QDO86704.1"/>
    <property type="molecule type" value="Genomic_DNA"/>
</dbReference>
<reference evidence="1 2" key="1">
    <citation type="submission" date="2019-07" db="EMBL/GenBank/DDBJ databases">
        <title>Shewanella sp. YLB-06 whole genomic sequence.</title>
        <authorList>
            <person name="Yu L."/>
        </authorList>
    </citation>
    <scope>NUCLEOTIDE SEQUENCE [LARGE SCALE GENOMIC DNA]</scope>
    <source>
        <strain evidence="1 2">YLB-06</strain>
    </source>
</reference>
<sequence>MDSHRVLAGKVANGTHTSKEGVITAQVHSLAVYKDPNCGCCGKWIDYMNNYGFDAKAHDTGQLSSLKQAKGIPANVQSCHTAISSQGFVFEGHIPATYVHQFLNDTPQGAIGLAVPAMPVGSPGMEYGDQFRPYQILLLNKDGSSSVYGEINSLEESVL</sequence>
<evidence type="ECO:0000313" key="2">
    <source>
        <dbReference type="Proteomes" id="UP000315947"/>
    </source>
</evidence>
<dbReference type="Proteomes" id="UP000315947">
    <property type="component" value="Chromosome"/>
</dbReference>
<dbReference type="InterPro" id="IPR007332">
    <property type="entry name" value="DUF411"/>
</dbReference>
<protein>
    <submittedName>
        <fullName evidence="1">DUF411 domain-containing protein</fullName>
    </submittedName>
</protein>
<evidence type="ECO:0000313" key="1">
    <source>
        <dbReference type="EMBL" id="QDO86704.1"/>
    </source>
</evidence>
<name>A0ABX5X5S1_9GAMM</name>
<proteinExistence type="predicted"/>
<organism evidence="1 2">
    <name type="scientific">Shewanella psychropiezotolerans</name>
    <dbReference type="NCBI Taxonomy" id="2593655"/>
    <lineage>
        <taxon>Bacteria</taxon>
        <taxon>Pseudomonadati</taxon>
        <taxon>Pseudomonadota</taxon>
        <taxon>Gammaproteobacteria</taxon>
        <taxon>Alteromonadales</taxon>
        <taxon>Shewanellaceae</taxon>
        <taxon>Shewanella</taxon>
    </lineage>
</organism>